<dbReference type="Pfam" id="PF22936">
    <property type="entry name" value="Pol_BBD"/>
    <property type="match status" value="1"/>
</dbReference>
<dbReference type="PROSITE" id="PS50158">
    <property type="entry name" value="ZF_CCHC"/>
    <property type="match status" value="1"/>
</dbReference>
<dbReference type="PANTHER" id="PTHR42648">
    <property type="entry name" value="TRANSPOSASE, PUTATIVE-RELATED"/>
    <property type="match status" value="1"/>
</dbReference>
<dbReference type="InterPro" id="IPR012337">
    <property type="entry name" value="RNaseH-like_sf"/>
</dbReference>
<dbReference type="InterPro" id="IPR013103">
    <property type="entry name" value="RVT_2"/>
</dbReference>
<dbReference type="SUPFAM" id="SSF57756">
    <property type="entry name" value="Retrovirus zinc finger-like domains"/>
    <property type="match status" value="1"/>
</dbReference>
<feature type="domain" description="CCHC-type" evidence="7">
    <location>
        <begin position="484"/>
        <end position="500"/>
    </location>
</feature>
<evidence type="ECO:0000256" key="3">
    <source>
        <dbReference type="ARBA" id="ARBA00022750"/>
    </source>
</evidence>
<feature type="region of interest" description="Disordered" evidence="6">
    <location>
        <begin position="498"/>
        <end position="518"/>
    </location>
</feature>
<keyword evidence="1" id="KW-0645">Protease</keyword>
<proteinExistence type="predicted"/>
<reference evidence="9" key="1">
    <citation type="journal article" date="2019" name="Sci. Rep.">
        <title>Draft genome of Tanacetum cinerariifolium, the natural source of mosquito coil.</title>
        <authorList>
            <person name="Yamashiro T."/>
            <person name="Shiraishi A."/>
            <person name="Satake H."/>
            <person name="Nakayama K."/>
        </authorList>
    </citation>
    <scope>NUCLEOTIDE SEQUENCE</scope>
</reference>
<dbReference type="Pfam" id="PF00665">
    <property type="entry name" value="rve"/>
    <property type="match status" value="1"/>
</dbReference>
<evidence type="ECO:0000256" key="5">
    <source>
        <dbReference type="PROSITE-ProRule" id="PRU00047"/>
    </source>
</evidence>
<dbReference type="GO" id="GO:0015074">
    <property type="term" value="P:DNA integration"/>
    <property type="evidence" value="ECO:0007669"/>
    <property type="project" value="InterPro"/>
</dbReference>
<evidence type="ECO:0000313" key="9">
    <source>
        <dbReference type="EMBL" id="GEY60364.1"/>
    </source>
</evidence>
<evidence type="ECO:0000256" key="4">
    <source>
        <dbReference type="ARBA" id="ARBA00022801"/>
    </source>
</evidence>
<evidence type="ECO:0000256" key="2">
    <source>
        <dbReference type="ARBA" id="ARBA00022723"/>
    </source>
</evidence>
<feature type="non-terminal residue" evidence="9">
    <location>
        <position position="1"/>
    </location>
</feature>
<dbReference type="InterPro" id="IPR057670">
    <property type="entry name" value="SH3_retrovirus"/>
</dbReference>
<dbReference type="PANTHER" id="PTHR42648:SF28">
    <property type="entry name" value="TRANSPOSON-ENCODED PROTEIN WITH RIBONUCLEASE H-LIKE AND RETROVIRUS ZINC FINGER-LIKE DOMAINS"/>
    <property type="match status" value="1"/>
</dbReference>
<dbReference type="Pfam" id="PF00098">
    <property type="entry name" value="zf-CCHC"/>
    <property type="match status" value="1"/>
</dbReference>
<evidence type="ECO:0000256" key="1">
    <source>
        <dbReference type="ARBA" id="ARBA00022670"/>
    </source>
</evidence>
<dbReference type="GO" id="GO:0004190">
    <property type="term" value="F:aspartic-type endopeptidase activity"/>
    <property type="evidence" value="ECO:0007669"/>
    <property type="project" value="UniProtKB-KW"/>
</dbReference>
<dbReference type="InterPro" id="IPR039537">
    <property type="entry name" value="Retrotran_Ty1/copia-like"/>
</dbReference>
<dbReference type="Pfam" id="PF07727">
    <property type="entry name" value="RVT_2"/>
    <property type="match status" value="2"/>
</dbReference>
<evidence type="ECO:0000259" key="8">
    <source>
        <dbReference type="PROSITE" id="PS50994"/>
    </source>
</evidence>
<dbReference type="GO" id="GO:0006508">
    <property type="term" value="P:proteolysis"/>
    <property type="evidence" value="ECO:0007669"/>
    <property type="project" value="UniProtKB-KW"/>
</dbReference>
<feature type="domain" description="Integrase catalytic" evidence="8">
    <location>
        <begin position="664"/>
        <end position="845"/>
    </location>
</feature>
<dbReference type="InterPro" id="IPR043502">
    <property type="entry name" value="DNA/RNA_pol_sf"/>
</dbReference>
<dbReference type="InterPro" id="IPR054722">
    <property type="entry name" value="PolX-like_BBD"/>
</dbReference>
<dbReference type="Pfam" id="PF25597">
    <property type="entry name" value="SH3_retrovirus"/>
    <property type="match status" value="1"/>
</dbReference>
<dbReference type="InterPro" id="IPR036875">
    <property type="entry name" value="Znf_CCHC_sf"/>
</dbReference>
<dbReference type="GO" id="GO:0008270">
    <property type="term" value="F:zinc ion binding"/>
    <property type="evidence" value="ECO:0007669"/>
    <property type="project" value="UniProtKB-KW"/>
</dbReference>
<dbReference type="Pfam" id="PF14223">
    <property type="entry name" value="Retrotran_gag_2"/>
    <property type="match status" value="1"/>
</dbReference>
<dbReference type="GO" id="GO:0003676">
    <property type="term" value="F:nucleic acid binding"/>
    <property type="evidence" value="ECO:0007669"/>
    <property type="project" value="InterPro"/>
</dbReference>
<keyword evidence="3" id="KW-0064">Aspartyl protease</keyword>
<gene>
    <name evidence="9" type="ORF">Tci_432338</name>
</gene>
<keyword evidence="5" id="KW-0862">Zinc</keyword>
<comment type="caution">
    <text evidence="9">The sequence shown here is derived from an EMBL/GenBank/DDBJ whole genome shotgun (WGS) entry which is preliminary data.</text>
</comment>
<feature type="compositionally biased region" description="Acidic residues" evidence="6">
    <location>
        <begin position="946"/>
        <end position="966"/>
    </location>
</feature>
<evidence type="ECO:0000259" key="7">
    <source>
        <dbReference type="PROSITE" id="PS50158"/>
    </source>
</evidence>
<evidence type="ECO:0000256" key="6">
    <source>
        <dbReference type="SAM" id="MobiDB-lite"/>
    </source>
</evidence>
<sequence>VSSDEEASSSDSEDEEYAMAVRDFKKFFRRQGKFILQPYDDKKAIQKSEFYQRTLQDRRECHGKFARCQVNKNKTLTSGLLSQRMIVSAASSAAGSPSFENDFNPYEVLGVNPIDGFDMVKASYTRKKKDAERQGDEAVAARLEKAYDNLMMAQLSNRKKGVSKDIKYADKQPIISWGPRIFEKLKTFEPHVSKDIKYADKQPIIPWGPRFTKSEVKDIRINMAISAAFASEEGEDEGRMMRMGKRLLRSLALAFGCIAFVSLSSVLRDVWLSRIDQEEFFVVQYLEGVEEMTEAKFDIEKFDGTGDFGLWRVKMRALLIQHGCEAALEVLPADVEAQAKAELNKKAHGAVILCLGNKVLREVTGETIAVEVWSKLETLYMTKSLANKLCLKKKLYTFYMPAGRKISEHIDEFNKIILDLANIEVKFKDEDLALLLLTSLPASYEHFVDTLLCGREALTLEDVVATLNSKEIKGRSKSRGGRLKCYICQSEDHLKRNCPKNNRKKSSGYINKDDQPSSSGSIYDGSEVMMVMSVEALLDWIMDSGGSYHMIPRLDLFFDFLECDGGSVLLGDNMECKIRGIGKVRVQLKDELSFVLHNVRYIPELKRNLILLRTLKKEGYTVKLQSSKIKVINGSRVVLSGTRRDNYVYSLNGHAVAGELNASVEEKDSLAQVWHKRLGHISEATLQVLEKQGLFCKKSLGGKRYFLSIVDDYSRRVWVYILRFKHEAFKNFKKWKQLVENQTGKTVKKLRTDNGLEFSIREFKQLCIESGIARYLTVVETPQQNVLAERMNRTLMDKVYCLLIQSGLPKTFWAEATCTAAYLINRSPSTAIEKKTHMEKWSGHPSNYGMLRTFDCVAYSYVQQGKLEPRAVKYVLLGYPEGVKGYRLYRLDNESPKIVTSRNVVFNESDMYKDTLKDSGACADKSVKELQVEVELQRLNNHTLEEDQTDQEDGDDEDAGDQEIDQPPDLTDYQLVWDREPRTRTKPLRFRDESNMAAYAFAVIEEEDTHESLTYQEAVACEDNHQVGQKLMTCKWLFKIKEGIEGVQKPRYKARLVASGFTQRACIDYNEVFLPVVQHTSIRVIIALTACKDFELEQLDSPRQWYMRFDEYMLSSGFKRSSYDICVYYRSYAPGEYIYLLLYVDDMLIACKSKAEIGSTKSLLKREFDIKDLGEANKILGMEIVRDRSRKIISVSQSGYISKILNNFRIDNGKSVQMSLGGHFKPSLKDCLVRDCDVKRMSKVSYANAVGSLMYLMVCTRPDIAYAVSIVSRYLANPGKSYWEAVKWILKYLRGTANVGLVYGTNRGNHMDVTGFVDSDYAKDLDKSRSIIGYAFLVQECVVSWKATLQHVVALSTTEAEYMALTEAVKEAIWLRGLLEELGVELNRVTVNCDNHGAIHLSRNHVFHERTKHINVRYHFIREVLEAKTIEILKVDTKHNDADALTKVVPGHKLQ</sequence>
<dbReference type="InterPro" id="IPR001878">
    <property type="entry name" value="Znf_CCHC"/>
</dbReference>
<dbReference type="SUPFAM" id="SSF56672">
    <property type="entry name" value="DNA/RNA polymerases"/>
    <property type="match status" value="1"/>
</dbReference>
<keyword evidence="5" id="KW-0863">Zinc-finger</keyword>
<feature type="non-terminal residue" evidence="9">
    <location>
        <position position="1455"/>
    </location>
</feature>
<dbReference type="Gene3D" id="3.30.420.10">
    <property type="entry name" value="Ribonuclease H-like superfamily/Ribonuclease H"/>
    <property type="match status" value="1"/>
</dbReference>
<name>A0A699HQ20_TANCI</name>
<dbReference type="SMART" id="SM00343">
    <property type="entry name" value="ZnF_C2HC"/>
    <property type="match status" value="1"/>
</dbReference>
<dbReference type="EMBL" id="BKCJ010192749">
    <property type="protein sequence ID" value="GEY60364.1"/>
    <property type="molecule type" value="Genomic_DNA"/>
</dbReference>
<dbReference type="InterPro" id="IPR001584">
    <property type="entry name" value="Integrase_cat-core"/>
</dbReference>
<dbReference type="SUPFAM" id="SSF53098">
    <property type="entry name" value="Ribonuclease H-like"/>
    <property type="match status" value="1"/>
</dbReference>
<organism evidence="9">
    <name type="scientific">Tanacetum cinerariifolium</name>
    <name type="common">Dalmatian daisy</name>
    <name type="synonym">Chrysanthemum cinerariifolium</name>
    <dbReference type="NCBI Taxonomy" id="118510"/>
    <lineage>
        <taxon>Eukaryota</taxon>
        <taxon>Viridiplantae</taxon>
        <taxon>Streptophyta</taxon>
        <taxon>Embryophyta</taxon>
        <taxon>Tracheophyta</taxon>
        <taxon>Spermatophyta</taxon>
        <taxon>Magnoliopsida</taxon>
        <taxon>eudicotyledons</taxon>
        <taxon>Gunneridae</taxon>
        <taxon>Pentapetalae</taxon>
        <taxon>asterids</taxon>
        <taxon>campanulids</taxon>
        <taxon>Asterales</taxon>
        <taxon>Asteraceae</taxon>
        <taxon>Asteroideae</taxon>
        <taxon>Anthemideae</taxon>
        <taxon>Anthemidinae</taxon>
        <taxon>Tanacetum</taxon>
    </lineage>
</organism>
<dbReference type="CDD" id="cd09272">
    <property type="entry name" value="RNase_HI_RT_Ty1"/>
    <property type="match status" value="1"/>
</dbReference>
<dbReference type="PROSITE" id="PS50994">
    <property type="entry name" value="INTEGRASE"/>
    <property type="match status" value="1"/>
</dbReference>
<feature type="region of interest" description="Disordered" evidence="6">
    <location>
        <begin position="939"/>
        <end position="972"/>
    </location>
</feature>
<keyword evidence="2" id="KW-0479">Metal-binding</keyword>
<accession>A0A699HQ20</accession>
<keyword evidence="4" id="KW-0378">Hydrolase</keyword>
<protein>
    <submittedName>
        <fullName evidence="9">Copia LTR rider</fullName>
    </submittedName>
</protein>
<dbReference type="InterPro" id="IPR036397">
    <property type="entry name" value="RNaseH_sf"/>
</dbReference>